<dbReference type="PANTHER" id="PTHR40787:SF3">
    <property type="entry name" value="PROTEIN TRANSPORT PROTEIN SEC39"/>
    <property type="match status" value="1"/>
</dbReference>
<reference evidence="8 10" key="2">
    <citation type="submission" date="2023-09" db="EMBL/GenBank/DDBJ databases">
        <title>Complete-Gapless Cercospora beticola genome.</title>
        <authorList>
            <person name="Wyatt N.A."/>
            <person name="Spanner R.E."/>
            <person name="Bolton M.D."/>
        </authorList>
    </citation>
    <scope>NUCLEOTIDE SEQUENCE [LARGE SCALE GENOMIC DNA]</scope>
    <source>
        <strain evidence="8">Cb09-40</strain>
    </source>
</reference>
<feature type="region of interest" description="Disordered" evidence="5">
    <location>
        <begin position="731"/>
        <end position="751"/>
    </location>
</feature>
<feature type="region of interest" description="Disordered" evidence="5">
    <location>
        <begin position="671"/>
        <end position="691"/>
    </location>
</feature>
<evidence type="ECO:0000313" key="7">
    <source>
        <dbReference type="EMBL" id="PIB01358.1"/>
    </source>
</evidence>
<accession>A0A2G5I9A1</accession>
<evidence type="ECO:0000313" key="9">
    <source>
        <dbReference type="Proteomes" id="UP000230605"/>
    </source>
</evidence>
<dbReference type="InterPro" id="IPR013244">
    <property type="entry name" value="Sec39_domain"/>
</dbReference>
<dbReference type="GO" id="GO:0015031">
    <property type="term" value="P:protein transport"/>
    <property type="evidence" value="ECO:0007669"/>
    <property type="project" value="UniProtKB-KW"/>
</dbReference>
<gene>
    <name evidence="7" type="ORF">CB0940_01152</name>
    <name evidence="8" type="ORF">RHO25_001188</name>
</gene>
<sequence>MVDAVQSLTQAQCVLLAVHLASESNIKALHSFTPTRLDALDPELVLRIVLTFLPEAVDPREYTGYVGEVASRLYLDVDREDVEVSTAPVHNLSEEEAQKKVKKLRILDIQAPAFPPHAPQDLLTRFVCHRAYRIDQETGLLHLVPALVEPFLDRNDFIRTWYVSVCLPLLRLAIEYYPEDDTLAIPLRDFEQVHGRQGVDLLLKKSTEQQGEAKDNISRDIKNVVGPWMYGHTDRKRRKLNHKKSERNSNDDGVAAATKGIRKISIDGITADDQRTGHDWEHLFAWMVSHAATDFRLVARAIDGWDGPDDIDLGGIEHKSIGYLDETLQKKLDLQYAQAAFASCYVAPADNEETVKDAHSILARLAELLDFIPPPDLATSVDSLPKIERHAAKLDASQTVADLLPDALLKPEHPLTTPRMETYMLLQMIVYSAYQFSGLGHPLSLINVAKLHFYATGQEQLDVLRKILHSLSRPGVRKDESQWTSERAKLIWLWNWGIDADAAEPENGAGVLGKITKGDFEEEMLKVFTETSCYGLATRLYLSPESDTAISKDRSETVILDKAMEIYDSASNGNRQRGAMKRANDIIAAFRPHFPDSTKFRQATALLSATHALSFYSLTLQHGVPFQPVNIRVSQDPISLIVKVLEQNPRSYTKLDDLIDIARNLVSSGLNDESDERLSGESPLESIDKRKKDSERRVTFMAVEAALREDDFETAYSYVVNRLTPSGADIEASQNARKIHKRQRSSRAQNSIDDDDISWRAAFLAGRYRPTTTTPPTVRRLEQRTELLSLALLLAPTSALTEILAAWRRCEEEMTSLQLSQQEAEQAFDDRADKRLSGGSLPGTFAFGDEQPDLILNQKRREMGRMGGASGRGNDESPLSMFDLTRSAAKAFSKNAFPLRDTAAARSSAEYGRSMEDSTHSLESDGSGHDRVRKRDMVANAVSGGLASGLGWVLGATPAQQQQHEQGR</sequence>
<organism evidence="7 9">
    <name type="scientific">Cercospora beticola</name>
    <name type="common">Sugarbeet leaf spot fungus</name>
    <dbReference type="NCBI Taxonomy" id="122368"/>
    <lineage>
        <taxon>Eukaryota</taxon>
        <taxon>Fungi</taxon>
        <taxon>Dikarya</taxon>
        <taxon>Ascomycota</taxon>
        <taxon>Pezizomycotina</taxon>
        <taxon>Dothideomycetes</taxon>
        <taxon>Dothideomycetidae</taxon>
        <taxon>Mycosphaerellales</taxon>
        <taxon>Mycosphaerellaceae</taxon>
        <taxon>Cercospora</taxon>
    </lineage>
</organism>
<reference evidence="7 9" key="1">
    <citation type="submission" date="2015-10" db="EMBL/GenBank/DDBJ databases">
        <title>The cercosporin biosynthetic gene cluster was horizontally transferred to several fungal lineages and shown to be expanded in Cercospora beticola based on microsynteny with recipient genomes.</title>
        <authorList>
            <person name="De Jonge R."/>
            <person name="Ebert M.K."/>
            <person name="Suttle J.C."/>
            <person name="Jurick Ii W.M."/>
            <person name="Secor G.A."/>
            <person name="Thomma B.P."/>
            <person name="Van De Peer Y."/>
            <person name="Bolton M.D."/>
        </authorList>
    </citation>
    <scope>NUCLEOTIDE SEQUENCE [LARGE SCALE GENOMIC DNA]</scope>
    <source>
        <strain evidence="7 9">09-40</strain>
    </source>
</reference>
<evidence type="ECO:0000256" key="2">
    <source>
        <dbReference type="ARBA" id="ARBA00022448"/>
    </source>
</evidence>
<name>A0A2G5I9A1_CERBT</name>
<keyword evidence="3" id="KW-0256">Endoplasmic reticulum</keyword>
<feature type="domain" description="Sec39" evidence="6">
    <location>
        <begin position="14"/>
        <end position="826"/>
    </location>
</feature>
<keyword evidence="4" id="KW-0653">Protein transport</keyword>
<keyword evidence="10" id="KW-1185">Reference proteome</keyword>
<dbReference type="EMBL" id="CP134184">
    <property type="protein sequence ID" value="WPA96581.1"/>
    <property type="molecule type" value="Genomic_DNA"/>
</dbReference>
<feature type="region of interest" description="Disordered" evidence="5">
    <location>
        <begin position="908"/>
        <end position="934"/>
    </location>
</feature>
<evidence type="ECO:0000313" key="10">
    <source>
        <dbReference type="Proteomes" id="UP001302367"/>
    </source>
</evidence>
<dbReference type="GO" id="GO:0006890">
    <property type="term" value="P:retrograde vesicle-mediated transport, Golgi to endoplasmic reticulum"/>
    <property type="evidence" value="ECO:0007669"/>
    <property type="project" value="InterPro"/>
</dbReference>
<evidence type="ECO:0000256" key="4">
    <source>
        <dbReference type="ARBA" id="ARBA00022927"/>
    </source>
</evidence>
<dbReference type="Proteomes" id="UP001302367">
    <property type="component" value="Chromosome 1"/>
</dbReference>
<dbReference type="Proteomes" id="UP000230605">
    <property type="component" value="Chromosome 1"/>
</dbReference>
<dbReference type="GO" id="GO:0005783">
    <property type="term" value="C:endoplasmic reticulum"/>
    <property type="evidence" value="ECO:0007669"/>
    <property type="project" value="UniProtKB-SubCell"/>
</dbReference>
<dbReference type="AlphaFoldDB" id="A0A2G5I9A1"/>
<keyword evidence="2" id="KW-0813">Transport</keyword>
<evidence type="ECO:0000256" key="3">
    <source>
        <dbReference type="ARBA" id="ARBA00022824"/>
    </source>
</evidence>
<evidence type="ECO:0000256" key="1">
    <source>
        <dbReference type="ARBA" id="ARBA00004240"/>
    </source>
</evidence>
<dbReference type="OrthoDB" id="3434013at2759"/>
<evidence type="ECO:0000313" key="8">
    <source>
        <dbReference type="EMBL" id="WPA96581.1"/>
    </source>
</evidence>
<evidence type="ECO:0000256" key="5">
    <source>
        <dbReference type="SAM" id="MobiDB-lite"/>
    </source>
</evidence>
<dbReference type="PANTHER" id="PTHR40787">
    <property type="entry name" value="SECRETED PROTEIN"/>
    <property type="match status" value="1"/>
</dbReference>
<dbReference type="Pfam" id="PF08314">
    <property type="entry name" value="Sec39"/>
    <property type="match status" value="1"/>
</dbReference>
<proteinExistence type="predicted"/>
<evidence type="ECO:0000259" key="6">
    <source>
        <dbReference type="Pfam" id="PF08314"/>
    </source>
</evidence>
<dbReference type="EMBL" id="LKMD01000100">
    <property type="protein sequence ID" value="PIB01358.1"/>
    <property type="molecule type" value="Genomic_DNA"/>
</dbReference>
<comment type="subcellular location">
    <subcellularLocation>
        <location evidence="1">Endoplasmic reticulum</location>
    </subcellularLocation>
</comment>
<protein>
    <recommendedName>
        <fullName evidence="6">Sec39 domain-containing protein</fullName>
    </recommendedName>
</protein>
<feature type="compositionally biased region" description="Basic and acidic residues" evidence="5">
    <location>
        <begin position="913"/>
        <end position="934"/>
    </location>
</feature>